<name>A0A0F9CQI7_9ZZZZ</name>
<dbReference type="AlphaFoldDB" id="A0A0F9CQI7"/>
<evidence type="ECO:0000313" key="2">
    <source>
        <dbReference type="EMBL" id="KKL51643.1"/>
    </source>
</evidence>
<evidence type="ECO:0000259" key="1">
    <source>
        <dbReference type="PROSITE" id="PS51781"/>
    </source>
</evidence>
<dbReference type="InterPro" id="IPR003646">
    <property type="entry name" value="SH3-like_bac-type"/>
</dbReference>
<feature type="domain" description="SH3b" evidence="1">
    <location>
        <begin position="61"/>
        <end position="134"/>
    </location>
</feature>
<proteinExistence type="predicted"/>
<dbReference type="Gene3D" id="2.30.30.40">
    <property type="entry name" value="SH3 Domains"/>
    <property type="match status" value="1"/>
</dbReference>
<gene>
    <name evidence="2" type="ORF">LCGC14_2293430</name>
</gene>
<dbReference type="SUPFAM" id="SSF48403">
    <property type="entry name" value="Ankyrin repeat"/>
    <property type="match status" value="1"/>
</dbReference>
<dbReference type="Gene3D" id="1.25.40.20">
    <property type="entry name" value="Ankyrin repeat-containing domain"/>
    <property type="match status" value="1"/>
</dbReference>
<dbReference type="InterPro" id="IPR036770">
    <property type="entry name" value="Ankyrin_rpt-contain_sf"/>
</dbReference>
<dbReference type="PROSITE" id="PS50297">
    <property type="entry name" value="ANK_REP_REGION"/>
    <property type="match status" value="1"/>
</dbReference>
<reference evidence="2" key="1">
    <citation type="journal article" date="2015" name="Nature">
        <title>Complex archaea that bridge the gap between prokaryotes and eukaryotes.</title>
        <authorList>
            <person name="Spang A."/>
            <person name="Saw J.H."/>
            <person name="Jorgensen S.L."/>
            <person name="Zaremba-Niedzwiedzka K."/>
            <person name="Martijn J."/>
            <person name="Lind A.E."/>
            <person name="van Eijk R."/>
            <person name="Schleper C."/>
            <person name="Guy L."/>
            <person name="Ettema T.J."/>
        </authorList>
    </citation>
    <scope>NUCLEOTIDE SEQUENCE</scope>
</reference>
<accession>A0A0F9CQI7</accession>
<sequence>MMMAVKNGRKEAVELLLNHNADIQIRDIDKKNALAWAEWHKIIDIVVASEIMELLLDSETFIGAVVNDSNVRIRTKPTTVNSRTIGSLDKGDKVSILGKSEKEEKILNMTAPWYKIKTEDGTVGYSYGYFFDVSVPELRAAPTF</sequence>
<dbReference type="EMBL" id="LAZR01032174">
    <property type="protein sequence ID" value="KKL51643.1"/>
    <property type="molecule type" value="Genomic_DNA"/>
</dbReference>
<dbReference type="PROSITE" id="PS50088">
    <property type="entry name" value="ANK_REPEAT"/>
    <property type="match status" value="1"/>
</dbReference>
<dbReference type="Pfam" id="PF08239">
    <property type="entry name" value="SH3_3"/>
    <property type="match status" value="1"/>
</dbReference>
<dbReference type="SMART" id="SM00287">
    <property type="entry name" value="SH3b"/>
    <property type="match status" value="1"/>
</dbReference>
<dbReference type="PROSITE" id="PS51781">
    <property type="entry name" value="SH3B"/>
    <property type="match status" value="1"/>
</dbReference>
<dbReference type="InterPro" id="IPR002110">
    <property type="entry name" value="Ankyrin_rpt"/>
</dbReference>
<comment type="caution">
    <text evidence="2">The sequence shown here is derived from an EMBL/GenBank/DDBJ whole genome shotgun (WGS) entry which is preliminary data.</text>
</comment>
<protein>
    <recommendedName>
        <fullName evidence="1">SH3b domain-containing protein</fullName>
    </recommendedName>
</protein>
<organism evidence="2">
    <name type="scientific">marine sediment metagenome</name>
    <dbReference type="NCBI Taxonomy" id="412755"/>
    <lineage>
        <taxon>unclassified sequences</taxon>
        <taxon>metagenomes</taxon>
        <taxon>ecological metagenomes</taxon>
    </lineage>
</organism>
<dbReference type="Pfam" id="PF00023">
    <property type="entry name" value="Ank"/>
    <property type="match status" value="1"/>
</dbReference>